<comment type="caution">
    <text evidence="1">The sequence shown here is derived from an EMBL/GenBank/DDBJ whole genome shotgun (WGS) entry which is preliminary data.</text>
</comment>
<protein>
    <recommendedName>
        <fullName evidence="3">DUF4249 family protein</fullName>
    </recommendedName>
</protein>
<dbReference type="EMBL" id="BAABCW010000015">
    <property type="protein sequence ID" value="GAA3515957.1"/>
    <property type="molecule type" value="Genomic_DNA"/>
</dbReference>
<dbReference type="RefSeq" id="WP_344929221.1">
    <property type="nucleotide sequence ID" value="NZ_BAABCW010000015.1"/>
</dbReference>
<organism evidence="1 2">
    <name type="scientific">Aquimarina addita</name>
    <dbReference type="NCBI Taxonomy" id="870485"/>
    <lineage>
        <taxon>Bacteria</taxon>
        <taxon>Pseudomonadati</taxon>
        <taxon>Bacteroidota</taxon>
        <taxon>Flavobacteriia</taxon>
        <taxon>Flavobacteriales</taxon>
        <taxon>Flavobacteriaceae</taxon>
        <taxon>Aquimarina</taxon>
    </lineage>
</organism>
<evidence type="ECO:0000313" key="2">
    <source>
        <dbReference type="Proteomes" id="UP001500459"/>
    </source>
</evidence>
<reference evidence="2" key="1">
    <citation type="journal article" date="2019" name="Int. J. Syst. Evol. Microbiol.">
        <title>The Global Catalogue of Microorganisms (GCM) 10K type strain sequencing project: providing services to taxonomists for standard genome sequencing and annotation.</title>
        <authorList>
            <consortium name="The Broad Institute Genomics Platform"/>
            <consortium name="The Broad Institute Genome Sequencing Center for Infectious Disease"/>
            <person name="Wu L."/>
            <person name="Ma J."/>
        </authorList>
    </citation>
    <scope>NUCLEOTIDE SEQUENCE [LARGE SCALE GENOMIC DNA]</scope>
    <source>
        <strain evidence="2">JCM 17106</strain>
    </source>
</reference>
<gene>
    <name evidence="1" type="ORF">GCM10022393_32430</name>
</gene>
<name>A0ABP6UT59_9FLAO</name>
<evidence type="ECO:0008006" key="3">
    <source>
        <dbReference type="Google" id="ProtNLM"/>
    </source>
</evidence>
<dbReference type="Proteomes" id="UP001500459">
    <property type="component" value="Unassembled WGS sequence"/>
</dbReference>
<accession>A0ABP6UT59</accession>
<keyword evidence="2" id="KW-1185">Reference proteome</keyword>
<evidence type="ECO:0000313" key="1">
    <source>
        <dbReference type="EMBL" id="GAA3515957.1"/>
    </source>
</evidence>
<dbReference type="PROSITE" id="PS51257">
    <property type="entry name" value="PROKAR_LIPOPROTEIN"/>
    <property type="match status" value="1"/>
</dbReference>
<proteinExistence type="predicted"/>
<sequence length="132" mass="14925">MKFIKKMILLSCICLAFSCETETDSEIEQKVTADLITTLKFDVVIKLIEPRSGQEISASTLPGYAARNLETNEIYYTSQREVDLFESLPTGTYRFDAYDGYFDGASSVIAEVSPAFETEDGWIEVTLNYWSE</sequence>